<dbReference type="GO" id="GO:0004059">
    <property type="term" value="F:aralkylamine N-acetyltransferase activity"/>
    <property type="evidence" value="ECO:0007669"/>
    <property type="project" value="UniProtKB-EC"/>
</dbReference>
<evidence type="ECO:0000256" key="6">
    <source>
        <dbReference type="ARBA" id="ARBA00050189"/>
    </source>
</evidence>
<evidence type="ECO:0000256" key="4">
    <source>
        <dbReference type="ARBA" id="ARBA00038182"/>
    </source>
</evidence>
<dbReference type="Gene3D" id="3.40.630.30">
    <property type="match status" value="1"/>
</dbReference>
<dbReference type="SUPFAM" id="SSF55729">
    <property type="entry name" value="Acyl-CoA N-acyltransferases (Nat)"/>
    <property type="match status" value="1"/>
</dbReference>
<evidence type="ECO:0000256" key="10">
    <source>
        <dbReference type="ARBA" id="ARBA00051823"/>
    </source>
</evidence>
<comment type="catalytic activity">
    <reaction evidence="8">
        <text>serotonin + (5Z,8Z,11Z,14Z)-eicosatetraenoyl-CoA = N-[(5Z,8Z,11Z,14Z)-eicosatetraenoyl]-serotonin + CoA + H(+)</text>
        <dbReference type="Rhea" id="RHEA:51396"/>
        <dbReference type="ChEBI" id="CHEBI:15378"/>
        <dbReference type="ChEBI" id="CHEBI:57287"/>
        <dbReference type="ChEBI" id="CHEBI:57368"/>
        <dbReference type="ChEBI" id="CHEBI:132255"/>
        <dbReference type="ChEBI" id="CHEBI:350546"/>
    </reaction>
    <physiologicalReaction direction="left-to-right" evidence="8">
        <dbReference type="Rhea" id="RHEA:51397"/>
    </physiologicalReaction>
</comment>
<evidence type="ECO:0000256" key="9">
    <source>
        <dbReference type="ARBA" id="ARBA00051711"/>
    </source>
</evidence>
<evidence type="ECO:0000256" key="3">
    <source>
        <dbReference type="ARBA" id="ARBA00037926"/>
    </source>
</evidence>
<evidence type="ECO:0000256" key="11">
    <source>
        <dbReference type="ARBA" id="ARBA00052178"/>
    </source>
</evidence>
<evidence type="ECO:0000256" key="13">
    <source>
        <dbReference type="ARBA" id="ARBA00052491"/>
    </source>
</evidence>
<dbReference type="FunFam" id="3.40.630.30:FF:000046">
    <property type="entry name" value="Dopamine N-acetyltransferase"/>
    <property type="match status" value="1"/>
</dbReference>
<dbReference type="PANTHER" id="PTHR20905:SF32">
    <property type="entry name" value="ARYLALKYLAMINE N-ACETYLTRANSFERASE-LIKE 7, ISOFORM A"/>
    <property type="match status" value="1"/>
</dbReference>
<comment type="catalytic activity">
    <reaction evidence="11">
        <text>serotonin + hexadecanoyl-CoA = N-hexadecanoyl-serotonin + CoA + H(+)</text>
        <dbReference type="Rhea" id="RHEA:51384"/>
        <dbReference type="ChEBI" id="CHEBI:15378"/>
        <dbReference type="ChEBI" id="CHEBI:57287"/>
        <dbReference type="ChEBI" id="CHEBI:57379"/>
        <dbReference type="ChEBI" id="CHEBI:134059"/>
        <dbReference type="ChEBI" id="CHEBI:350546"/>
    </reaction>
    <physiologicalReaction direction="left-to-right" evidence="11">
        <dbReference type="Rhea" id="RHEA:51385"/>
    </physiologicalReaction>
</comment>
<dbReference type="InterPro" id="IPR016181">
    <property type="entry name" value="Acyl_CoA_acyltransferase"/>
</dbReference>
<comment type="catalytic activity">
    <reaction evidence="6">
        <text>dopamine + (9Z)-octadecenoyl-CoA = N-(9Z-octadecanoyl)-dopamine + CoA + H(+)</text>
        <dbReference type="Rhea" id="RHEA:51380"/>
        <dbReference type="ChEBI" id="CHEBI:15378"/>
        <dbReference type="ChEBI" id="CHEBI:31883"/>
        <dbReference type="ChEBI" id="CHEBI:57287"/>
        <dbReference type="ChEBI" id="CHEBI:57387"/>
        <dbReference type="ChEBI" id="CHEBI:59905"/>
    </reaction>
    <physiologicalReaction direction="left-to-right" evidence="6">
        <dbReference type="Rhea" id="RHEA:51381"/>
    </physiologicalReaction>
</comment>
<dbReference type="PANTHER" id="PTHR20905">
    <property type="entry name" value="N-ACETYLTRANSFERASE-RELATED"/>
    <property type="match status" value="1"/>
</dbReference>
<keyword evidence="1" id="KW-0808">Transferase</keyword>
<evidence type="ECO:0000313" key="14">
    <source>
        <dbReference type="EMBL" id="CAG9123111.1"/>
    </source>
</evidence>
<proteinExistence type="inferred from homology"/>
<evidence type="ECO:0000256" key="8">
    <source>
        <dbReference type="ARBA" id="ARBA00051284"/>
    </source>
</evidence>
<evidence type="ECO:0000256" key="2">
    <source>
        <dbReference type="ARBA" id="ARBA00023315"/>
    </source>
</evidence>
<keyword evidence="2" id="KW-0012">Acyltransferase</keyword>
<comment type="catalytic activity">
    <reaction evidence="12">
        <text>dopamine + hexadecanoyl-CoA = N-hexadecanoyl-dopamine + CoA + H(+)</text>
        <dbReference type="Rhea" id="RHEA:51376"/>
        <dbReference type="ChEBI" id="CHEBI:15378"/>
        <dbReference type="ChEBI" id="CHEBI:57287"/>
        <dbReference type="ChEBI" id="CHEBI:57379"/>
        <dbReference type="ChEBI" id="CHEBI:59905"/>
        <dbReference type="ChEBI" id="CHEBI:134058"/>
    </reaction>
    <physiologicalReaction direction="left-to-right" evidence="12">
        <dbReference type="Rhea" id="RHEA:51377"/>
    </physiologicalReaction>
</comment>
<comment type="similarity">
    <text evidence="4">Belongs to the acetyltransferase family. AANAT subfamily.</text>
</comment>
<accession>A0A8S4F8P0</accession>
<comment type="catalytic activity">
    <reaction evidence="9">
        <text>dopamine + acetyl-CoA = N-acetyldopamine + CoA + H(+)</text>
        <dbReference type="Rhea" id="RHEA:51388"/>
        <dbReference type="ChEBI" id="CHEBI:15378"/>
        <dbReference type="ChEBI" id="CHEBI:57287"/>
        <dbReference type="ChEBI" id="CHEBI:57288"/>
        <dbReference type="ChEBI" id="CHEBI:59905"/>
        <dbReference type="ChEBI" id="CHEBI:125678"/>
    </reaction>
    <physiologicalReaction direction="left-to-right" evidence="9">
        <dbReference type="Rhea" id="RHEA:51389"/>
    </physiologicalReaction>
</comment>
<organism evidence="14 15">
    <name type="scientific">Plutella xylostella</name>
    <name type="common">Diamondback moth</name>
    <name type="synonym">Plutella maculipennis</name>
    <dbReference type="NCBI Taxonomy" id="51655"/>
    <lineage>
        <taxon>Eukaryota</taxon>
        <taxon>Metazoa</taxon>
        <taxon>Ecdysozoa</taxon>
        <taxon>Arthropoda</taxon>
        <taxon>Hexapoda</taxon>
        <taxon>Insecta</taxon>
        <taxon>Pterygota</taxon>
        <taxon>Neoptera</taxon>
        <taxon>Endopterygota</taxon>
        <taxon>Lepidoptera</taxon>
        <taxon>Glossata</taxon>
        <taxon>Ditrysia</taxon>
        <taxon>Yponomeutoidea</taxon>
        <taxon>Plutellidae</taxon>
        <taxon>Plutella</taxon>
    </lineage>
</organism>
<sequence>MARFVPITVDMTGAVLTHLRESFFADEPLNAAVGLCERGQGHAALDRLCANTIRDGLSVAAVDGNEILGVALNGILKPGDVEKSIENIQQSNDEKYNKIFKILYSVTHELDLFTTYGVDRILECRVVSVAESARGCRYGHELMKRSVDVAKEHGFKLFKVDATGAYSHRIASNLGLTTLRRVPYATYCDEHGQIVFPVSPPHEALNIMVLQLP</sequence>
<evidence type="ECO:0000256" key="12">
    <source>
        <dbReference type="ARBA" id="ARBA00052335"/>
    </source>
</evidence>
<comment type="pathway">
    <text evidence="3">Aromatic compound metabolism; melatonin biosynthesis; melatonin from serotonin: step 1/2.</text>
</comment>
<evidence type="ECO:0000256" key="7">
    <source>
        <dbReference type="ARBA" id="ARBA00050849"/>
    </source>
</evidence>
<comment type="catalytic activity">
    <reaction evidence="7">
        <text>serotonin + octadecanoyl-CoA = N-octadecanoyl-serotonin + CoA + H(+)</text>
        <dbReference type="Rhea" id="RHEA:51400"/>
        <dbReference type="ChEBI" id="CHEBI:15378"/>
        <dbReference type="ChEBI" id="CHEBI:57287"/>
        <dbReference type="ChEBI" id="CHEBI:57394"/>
        <dbReference type="ChEBI" id="CHEBI:134065"/>
        <dbReference type="ChEBI" id="CHEBI:350546"/>
    </reaction>
    <physiologicalReaction direction="left-to-right" evidence="7">
        <dbReference type="Rhea" id="RHEA:51401"/>
    </physiologicalReaction>
</comment>
<comment type="caution">
    <text evidence="14">The sequence shown here is derived from an EMBL/GenBank/DDBJ whole genome shotgun (WGS) entry which is preliminary data.</text>
</comment>
<evidence type="ECO:0000256" key="5">
    <source>
        <dbReference type="ARBA" id="ARBA00039114"/>
    </source>
</evidence>
<name>A0A8S4F8P0_PLUXY</name>
<gene>
    <name evidence="14" type="ORF">PLXY2_LOCUS7803</name>
</gene>
<dbReference type="AlphaFoldDB" id="A0A8S4F8P0"/>
<evidence type="ECO:0000313" key="15">
    <source>
        <dbReference type="Proteomes" id="UP000653454"/>
    </source>
</evidence>
<dbReference type="Proteomes" id="UP000653454">
    <property type="component" value="Unassembled WGS sequence"/>
</dbReference>
<dbReference type="EC" id="2.3.1.87" evidence="5"/>
<reference evidence="14" key="1">
    <citation type="submission" date="2020-11" db="EMBL/GenBank/DDBJ databases">
        <authorList>
            <person name="Whiteford S."/>
        </authorList>
    </citation>
    <scope>NUCLEOTIDE SEQUENCE</scope>
</reference>
<dbReference type="EMBL" id="CAJHNJ030000028">
    <property type="protein sequence ID" value="CAG9123111.1"/>
    <property type="molecule type" value="Genomic_DNA"/>
</dbReference>
<keyword evidence="15" id="KW-1185">Reference proteome</keyword>
<evidence type="ECO:0000256" key="1">
    <source>
        <dbReference type="ARBA" id="ARBA00022679"/>
    </source>
</evidence>
<comment type="catalytic activity">
    <reaction evidence="13">
        <text>serotonin + acetyl-CoA = N-acetylserotonin + CoA + H(+)</text>
        <dbReference type="Rhea" id="RHEA:25217"/>
        <dbReference type="ChEBI" id="CHEBI:15378"/>
        <dbReference type="ChEBI" id="CHEBI:17697"/>
        <dbReference type="ChEBI" id="CHEBI:57287"/>
        <dbReference type="ChEBI" id="CHEBI:57288"/>
        <dbReference type="ChEBI" id="CHEBI:350546"/>
        <dbReference type="EC" id="2.3.1.87"/>
    </reaction>
    <physiologicalReaction direction="left-to-right" evidence="13">
        <dbReference type="Rhea" id="RHEA:25218"/>
    </physiologicalReaction>
</comment>
<comment type="catalytic activity">
    <reaction evidence="10">
        <text>serotonin + (9Z)-octadecenoyl-CoA = N-(9Z-octadecenoyl)-serotonin + CoA + H(+)</text>
        <dbReference type="Rhea" id="RHEA:51392"/>
        <dbReference type="ChEBI" id="CHEBI:15378"/>
        <dbReference type="ChEBI" id="CHEBI:57287"/>
        <dbReference type="ChEBI" id="CHEBI:57387"/>
        <dbReference type="ChEBI" id="CHEBI:134064"/>
        <dbReference type="ChEBI" id="CHEBI:350546"/>
    </reaction>
    <physiologicalReaction direction="left-to-right" evidence="10">
        <dbReference type="Rhea" id="RHEA:51393"/>
    </physiologicalReaction>
</comment>
<protein>
    <recommendedName>
        <fullName evidence="5">aralkylamine N-acetyltransferase</fullName>
        <ecNumber evidence="5">2.3.1.87</ecNumber>
    </recommendedName>
</protein>